<feature type="compositionally biased region" description="Basic residues" evidence="1">
    <location>
        <begin position="1"/>
        <end position="14"/>
    </location>
</feature>
<dbReference type="VEuPathDB" id="VectorBase:CSON014454"/>
<dbReference type="EMBL" id="UFQT01000805">
    <property type="protein sequence ID" value="SSX27350.1"/>
    <property type="molecule type" value="Genomic_DNA"/>
</dbReference>
<gene>
    <name evidence="4" type="primary">CSON014454</name>
</gene>
<feature type="transmembrane region" description="Helical" evidence="2">
    <location>
        <begin position="58"/>
        <end position="81"/>
    </location>
</feature>
<accession>A0A336MBM4</accession>
<evidence type="ECO:0000256" key="2">
    <source>
        <dbReference type="SAM" id="Phobius"/>
    </source>
</evidence>
<sequence>MDRKLRQFHKRKQNPPKPVEKKQRLRMMHAELSIEEQIQLAANNKLYTNRNPEKGIRVITVLLYFLSISLAAIILSCYYVYFWHPEYKNTTVIRSVNCEIVKEISLRTVNATELFYNRLLQKLRHEEAKRWHNKRHKHRLMRQKEGSDEMTKFSISTEFEEPDIEYKSEEIDLKTDDFELDARNFSENSNH</sequence>
<dbReference type="InterPro" id="IPR029162">
    <property type="entry name" value="InaF-motif"/>
</dbReference>
<dbReference type="AlphaFoldDB" id="A0A336MBM4"/>
<keyword evidence="2" id="KW-0472">Membrane</keyword>
<keyword evidence="2" id="KW-0812">Transmembrane</keyword>
<evidence type="ECO:0000313" key="4">
    <source>
        <dbReference type="EMBL" id="SSX27350.1"/>
    </source>
</evidence>
<reference evidence="4" key="2">
    <citation type="submission" date="2018-07" db="EMBL/GenBank/DDBJ databases">
        <authorList>
            <person name="Quirk P.G."/>
            <person name="Krulwich T.A."/>
        </authorList>
    </citation>
    <scope>NUCLEOTIDE SEQUENCE</scope>
</reference>
<protein>
    <submittedName>
        <fullName evidence="4">CSON014454 protein</fullName>
    </submittedName>
</protein>
<dbReference type="Pfam" id="PF15018">
    <property type="entry name" value="InaF-motif"/>
    <property type="match status" value="1"/>
</dbReference>
<dbReference type="EMBL" id="UFQS01000805">
    <property type="protein sequence ID" value="SSX07006.1"/>
    <property type="molecule type" value="Genomic_DNA"/>
</dbReference>
<proteinExistence type="predicted"/>
<dbReference type="PANTHER" id="PTHR34929">
    <property type="entry name" value="ZGC:153157"/>
    <property type="match status" value="1"/>
</dbReference>
<evidence type="ECO:0000256" key="1">
    <source>
        <dbReference type="SAM" id="MobiDB-lite"/>
    </source>
</evidence>
<name>A0A336MBM4_CULSO</name>
<feature type="region of interest" description="Disordered" evidence="1">
    <location>
        <begin position="1"/>
        <end position="22"/>
    </location>
</feature>
<keyword evidence="2" id="KW-1133">Transmembrane helix</keyword>
<organism evidence="4">
    <name type="scientific">Culicoides sonorensis</name>
    <name type="common">Biting midge</name>
    <dbReference type="NCBI Taxonomy" id="179676"/>
    <lineage>
        <taxon>Eukaryota</taxon>
        <taxon>Metazoa</taxon>
        <taxon>Ecdysozoa</taxon>
        <taxon>Arthropoda</taxon>
        <taxon>Hexapoda</taxon>
        <taxon>Insecta</taxon>
        <taxon>Pterygota</taxon>
        <taxon>Neoptera</taxon>
        <taxon>Endopterygota</taxon>
        <taxon>Diptera</taxon>
        <taxon>Nematocera</taxon>
        <taxon>Chironomoidea</taxon>
        <taxon>Ceratopogonidae</taxon>
        <taxon>Ceratopogoninae</taxon>
        <taxon>Culicoides</taxon>
        <taxon>Monoculicoides</taxon>
    </lineage>
</organism>
<evidence type="ECO:0000313" key="3">
    <source>
        <dbReference type="EMBL" id="SSX07006.1"/>
    </source>
</evidence>
<reference evidence="3" key="1">
    <citation type="submission" date="2018-04" db="EMBL/GenBank/DDBJ databases">
        <authorList>
            <person name="Go L.Y."/>
            <person name="Mitchell J.A."/>
        </authorList>
    </citation>
    <scope>NUCLEOTIDE SEQUENCE</scope>
    <source>
        <tissue evidence="3">Whole organism</tissue>
    </source>
</reference>
<dbReference type="PANTHER" id="PTHR34929:SF1">
    <property type="entry name" value="INAF MOTIF CONTAINING 2"/>
    <property type="match status" value="1"/>
</dbReference>